<dbReference type="Gene3D" id="1.10.287.950">
    <property type="entry name" value="Methyl-accepting chemotaxis protein"/>
    <property type="match status" value="1"/>
</dbReference>
<proteinExistence type="predicted"/>
<evidence type="ECO:0000313" key="5">
    <source>
        <dbReference type="Proteomes" id="UP000030993"/>
    </source>
</evidence>
<dbReference type="InterPro" id="IPR004089">
    <property type="entry name" value="MCPsignal_dom"/>
</dbReference>
<dbReference type="SUPFAM" id="SSF58104">
    <property type="entry name" value="Methyl-accepting chemotaxis protein (MCP) signaling domain"/>
    <property type="match status" value="1"/>
</dbReference>
<dbReference type="Pfam" id="PF10114">
    <property type="entry name" value="PocR"/>
    <property type="match status" value="1"/>
</dbReference>
<dbReference type="GO" id="GO:0016020">
    <property type="term" value="C:membrane"/>
    <property type="evidence" value="ECO:0007669"/>
    <property type="project" value="InterPro"/>
</dbReference>
<protein>
    <submittedName>
        <fullName evidence="4">Chemotaxis protein</fullName>
    </submittedName>
</protein>
<evidence type="ECO:0000259" key="3">
    <source>
        <dbReference type="PROSITE" id="PS50111"/>
    </source>
</evidence>
<dbReference type="SMART" id="SM00283">
    <property type="entry name" value="MA"/>
    <property type="match status" value="1"/>
</dbReference>
<dbReference type="Proteomes" id="UP000030993">
    <property type="component" value="Unassembled WGS sequence"/>
</dbReference>
<reference evidence="4 5" key="1">
    <citation type="journal article" date="2013" name="PLoS ONE">
        <title>Identification and characterization of three novel lipases belonging to families II and V from Anaerovibrio lipolyticus 5ST.</title>
        <authorList>
            <person name="Prive F."/>
            <person name="Kaderbhai N.N."/>
            <person name="Girdwood S."/>
            <person name="Worgan H.J."/>
            <person name="Pinloche E."/>
            <person name="Scollan N.D."/>
            <person name="Huws S.A."/>
            <person name="Newbold C.J."/>
        </authorList>
    </citation>
    <scope>NUCLEOTIDE SEQUENCE [LARGE SCALE GENOMIC DNA]</scope>
    <source>
        <strain evidence="4 5">5S</strain>
    </source>
</reference>
<dbReference type="eggNOG" id="COG4936">
    <property type="taxonomic scope" value="Bacteria"/>
</dbReference>
<evidence type="ECO:0000313" key="4">
    <source>
        <dbReference type="EMBL" id="KHM51439.1"/>
    </source>
</evidence>
<dbReference type="Pfam" id="PF00015">
    <property type="entry name" value="MCPsignal"/>
    <property type="match status" value="1"/>
</dbReference>
<dbReference type="eggNOG" id="COG0840">
    <property type="taxonomic scope" value="Bacteria"/>
</dbReference>
<dbReference type="PANTHER" id="PTHR32089:SF112">
    <property type="entry name" value="LYSOZYME-LIKE PROTEIN-RELATED"/>
    <property type="match status" value="1"/>
</dbReference>
<evidence type="ECO:0000256" key="1">
    <source>
        <dbReference type="ARBA" id="ARBA00023224"/>
    </source>
</evidence>
<dbReference type="STRING" id="82374.NZ47_10425"/>
<accession>A0A0B2JUU2</accession>
<dbReference type="RefSeq" id="WP_039210320.1">
    <property type="nucleotide sequence ID" value="NZ_JSCE01000197.1"/>
</dbReference>
<dbReference type="AlphaFoldDB" id="A0A0B2JUU2"/>
<sequence>MADLENIRVQDIFDMDFLQKFQDTFARAVGMTAVTVDADGKPITRPTDWSDFCMKYTRDSREGCRRCEECDKRGGETAARTGRPSVYECHAGLMDFGAPILLNGKQIGSILGGQVLTAPPDEEKFRNYAREINVDPEKYVEAVRKIQIVPKARLEQAADCLFLMATTLSNIGYMEYRLKTLASSINDAVLHCSAAMEELAASANDVNDNQKGLNVEIQNVSDISGKINEFTSLIRDIAKQTRLLGLNASIEAARAGTAGAGFAVVSEEIGKLADSSRETVDKIQEFTDRIGESVQETVAKGEATSDIVGQQSAAISDVAQELTSLSETASQLVSLANSSKS</sequence>
<dbReference type="PROSITE" id="PS50111">
    <property type="entry name" value="CHEMOTAXIS_TRANSDUC_2"/>
    <property type="match status" value="1"/>
</dbReference>
<dbReference type="GO" id="GO:0007165">
    <property type="term" value="P:signal transduction"/>
    <property type="evidence" value="ECO:0007669"/>
    <property type="project" value="UniProtKB-KW"/>
</dbReference>
<dbReference type="PANTHER" id="PTHR32089">
    <property type="entry name" value="METHYL-ACCEPTING CHEMOTAXIS PROTEIN MCPB"/>
    <property type="match status" value="1"/>
</dbReference>
<dbReference type="InterPro" id="IPR018771">
    <property type="entry name" value="PocR_dom"/>
</dbReference>
<evidence type="ECO:0000256" key="2">
    <source>
        <dbReference type="PROSITE-ProRule" id="PRU00284"/>
    </source>
</evidence>
<organism evidence="4 5">
    <name type="scientific">Anaerovibrio lipolyticus</name>
    <dbReference type="NCBI Taxonomy" id="82374"/>
    <lineage>
        <taxon>Bacteria</taxon>
        <taxon>Bacillati</taxon>
        <taxon>Bacillota</taxon>
        <taxon>Negativicutes</taxon>
        <taxon>Selenomonadales</taxon>
        <taxon>Selenomonadaceae</taxon>
        <taxon>Anaerovibrio</taxon>
    </lineage>
</organism>
<keyword evidence="5" id="KW-1185">Reference proteome</keyword>
<keyword evidence="1 2" id="KW-0807">Transducer</keyword>
<dbReference type="EMBL" id="JSCE01000197">
    <property type="protein sequence ID" value="KHM51439.1"/>
    <property type="molecule type" value="Genomic_DNA"/>
</dbReference>
<feature type="domain" description="Methyl-accepting transducer" evidence="3">
    <location>
        <begin position="152"/>
        <end position="341"/>
    </location>
</feature>
<name>A0A0B2JUU2_9FIRM</name>
<comment type="caution">
    <text evidence="4">The sequence shown here is derived from an EMBL/GenBank/DDBJ whole genome shotgun (WGS) entry which is preliminary data.</text>
</comment>
<gene>
    <name evidence="4" type="ORF">NZ47_10425</name>
</gene>